<proteinExistence type="predicted"/>
<reference evidence="1" key="1">
    <citation type="submission" date="2014-09" db="EMBL/GenBank/DDBJ databases">
        <authorList>
            <person name="Magalhaes I.L.F."/>
            <person name="Oliveira U."/>
            <person name="Santos F.R."/>
            <person name="Vidigal T.H.D.A."/>
            <person name="Brescovit A.D."/>
            <person name="Santos A.J."/>
        </authorList>
    </citation>
    <scope>NUCLEOTIDE SEQUENCE</scope>
    <source>
        <tissue evidence="1">Shoot tissue taken approximately 20 cm above the soil surface</tissue>
    </source>
</reference>
<name>A0A0A9DDE9_ARUDO</name>
<protein>
    <submittedName>
        <fullName evidence="1">Uncharacterized protein</fullName>
    </submittedName>
</protein>
<organism evidence="1">
    <name type="scientific">Arundo donax</name>
    <name type="common">Giant reed</name>
    <name type="synonym">Donax arundinaceus</name>
    <dbReference type="NCBI Taxonomy" id="35708"/>
    <lineage>
        <taxon>Eukaryota</taxon>
        <taxon>Viridiplantae</taxon>
        <taxon>Streptophyta</taxon>
        <taxon>Embryophyta</taxon>
        <taxon>Tracheophyta</taxon>
        <taxon>Spermatophyta</taxon>
        <taxon>Magnoliopsida</taxon>
        <taxon>Liliopsida</taxon>
        <taxon>Poales</taxon>
        <taxon>Poaceae</taxon>
        <taxon>PACMAD clade</taxon>
        <taxon>Arundinoideae</taxon>
        <taxon>Arundineae</taxon>
        <taxon>Arundo</taxon>
    </lineage>
</organism>
<evidence type="ECO:0000313" key="1">
    <source>
        <dbReference type="EMBL" id="JAD83645.1"/>
    </source>
</evidence>
<reference evidence="1" key="2">
    <citation type="journal article" date="2015" name="Data Brief">
        <title>Shoot transcriptome of the giant reed, Arundo donax.</title>
        <authorList>
            <person name="Barrero R.A."/>
            <person name="Guerrero F.D."/>
            <person name="Moolhuijzen P."/>
            <person name="Goolsby J.A."/>
            <person name="Tidwell J."/>
            <person name="Bellgard S.E."/>
            <person name="Bellgard M.I."/>
        </authorList>
    </citation>
    <scope>NUCLEOTIDE SEQUENCE</scope>
    <source>
        <tissue evidence="1">Shoot tissue taken approximately 20 cm above the soil surface</tissue>
    </source>
</reference>
<dbReference type="AlphaFoldDB" id="A0A0A9DDE9"/>
<accession>A0A0A9DDE9</accession>
<dbReference type="EMBL" id="GBRH01214250">
    <property type="protein sequence ID" value="JAD83645.1"/>
    <property type="molecule type" value="Transcribed_RNA"/>
</dbReference>
<sequence>MDHLSDAIDRVGEGSATGCLPFLGGRGGRRFAAATEERPNRSLSATGSSEFGAARWVRGEASESA</sequence>